<protein>
    <submittedName>
        <fullName evidence="3">2OG-Fe(II) oxygenase</fullName>
    </submittedName>
</protein>
<sequence length="322" mass="36337">MSTTRARSRRSSALNLPRTATGFDQVLHAVRARPPRRAPDLPGEPRWRSDFVVMDPRGPRVRLQEFGYTSRELGRGQGRLDDTALVGPVQILTPEGLACLTEVCDRLEGAAGASRFIATRRVRSADLMSAFINNMIRDRTFLLTCSRLVGVPLIPHPLRIPTAQINYFEGRGPGARPDIVRWHRDGMDYVFTIQLNGYEDYEGGRFSYFRGRTDEFDGVQEGDPRIREADCGDRGATLFLHGSRIFHAVTPVTRGRRVTLVVSFFCPYFARQDSNTFWHLAGDDGIPATIPCWLRLKWPVRDAAMDYALRAGSPVVTWEDVR</sequence>
<comment type="similarity">
    <text evidence="1">Belongs to the iron/ascorbate-dependent oxidoreductase family.</text>
</comment>
<dbReference type="EMBL" id="JABBXF010000014">
    <property type="protein sequence ID" value="NVK77623.1"/>
    <property type="molecule type" value="Genomic_DNA"/>
</dbReference>
<reference evidence="3 4" key="1">
    <citation type="submission" date="2020-04" db="EMBL/GenBank/DDBJ databases">
        <title>Draft Genome Sequence of Streptomyces morookaense DSM 40503, an 8-azaguanine-producing strain.</title>
        <authorList>
            <person name="Qi J."/>
            <person name="Gao J.-M."/>
        </authorList>
    </citation>
    <scope>NUCLEOTIDE SEQUENCE [LARGE SCALE GENOMIC DNA]</scope>
    <source>
        <strain evidence="3 4">DSM 40503</strain>
    </source>
</reference>
<accession>A0A7Y7B239</accession>
<keyword evidence="1" id="KW-0408">Iron</keyword>
<dbReference type="PROSITE" id="PS51471">
    <property type="entry name" value="FE2OG_OXY"/>
    <property type="match status" value="1"/>
</dbReference>
<name>A0A7Y7B239_STRMO</name>
<keyword evidence="4" id="KW-1185">Reference proteome</keyword>
<dbReference type="Gene3D" id="2.60.120.620">
    <property type="entry name" value="q2cbj1_9rhob like domain"/>
    <property type="match status" value="1"/>
</dbReference>
<evidence type="ECO:0000313" key="3">
    <source>
        <dbReference type="EMBL" id="NVK77623.1"/>
    </source>
</evidence>
<feature type="domain" description="Fe2OG dioxygenase" evidence="2">
    <location>
        <begin position="159"/>
        <end position="267"/>
    </location>
</feature>
<comment type="caution">
    <text evidence="3">The sequence shown here is derived from an EMBL/GenBank/DDBJ whole genome shotgun (WGS) entry which is preliminary data.</text>
</comment>
<evidence type="ECO:0000256" key="1">
    <source>
        <dbReference type="RuleBase" id="RU003682"/>
    </source>
</evidence>
<dbReference type="GO" id="GO:0046872">
    <property type="term" value="F:metal ion binding"/>
    <property type="evidence" value="ECO:0007669"/>
    <property type="project" value="UniProtKB-KW"/>
</dbReference>
<dbReference type="GO" id="GO:0016491">
    <property type="term" value="F:oxidoreductase activity"/>
    <property type="evidence" value="ECO:0007669"/>
    <property type="project" value="UniProtKB-KW"/>
</dbReference>
<dbReference type="AlphaFoldDB" id="A0A7Y7B239"/>
<keyword evidence="1" id="KW-0479">Metal-binding</keyword>
<organism evidence="3 4">
    <name type="scientific">Streptomyces morookaense</name>
    <name type="common">Streptoverticillium morookaense</name>
    <dbReference type="NCBI Taxonomy" id="1970"/>
    <lineage>
        <taxon>Bacteria</taxon>
        <taxon>Bacillati</taxon>
        <taxon>Actinomycetota</taxon>
        <taxon>Actinomycetes</taxon>
        <taxon>Kitasatosporales</taxon>
        <taxon>Streptomycetaceae</taxon>
        <taxon>Streptomyces</taxon>
    </lineage>
</organism>
<dbReference type="Proteomes" id="UP000587462">
    <property type="component" value="Unassembled WGS sequence"/>
</dbReference>
<dbReference type="InterPro" id="IPR005123">
    <property type="entry name" value="Oxoglu/Fe-dep_dioxygenase_dom"/>
</dbReference>
<dbReference type="RefSeq" id="WP_171079412.1">
    <property type="nucleotide sequence ID" value="NZ_BNBU01000001.1"/>
</dbReference>
<gene>
    <name evidence="3" type="ORF">HG542_08080</name>
</gene>
<evidence type="ECO:0000259" key="2">
    <source>
        <dbReference type="PROSITE" id="PS51471"/>
    </source>
</evidence>
<keyword evidence="1" id="KW-0560">Oxidoreductase</keyword>
<proteinExistence type="inferred from homology"/>
<evidence type="ECO:0000313" key="4">
    <source>
        <dbReference type="Proteomes" id="UP000587462"/>
    </source>
</evidence>